<evidence type="ECO:0000256" key="2">
    <source>
        <dbReference type="ARBA" id="ARBA00023015"/>
    </source>
</evidence>
<dbReference type="GO" id="GO:0005634">
    <property type="term" value="C:nucleus"/>
    <property type="evidence" value="ECO:0007669"/>
    <property type="project" value="UniProtKB-SubCell"/>
</dbReference>
<dbReference type="GO" id="GO:0003677">
    <property type="term" value="F:DNA binding"/>
    <property type="evidence" value="ECO:0007669"/>
    <property type="project" value="UniProtKB-KW"/>
</dbReference>
<comment type="caution">
    <text evidence="6">The sequence shown here is derived from an EMBL/GenBank/DDBJ whole genome shotgun (WGS) entry which is preliminary data.</text>
</comment>
<sequence length="337" mass="38544">MYHFFPVKAAADETVEGSKFESDLQVTKGKEGQEEYLESKISTDLALSFESQRENKKRKLINSAAESFKIRKSSRRRVYDQDHLPLLGVSTELKLYEDPWKIKKTMTQSDLGNLSRLLLATVMVNLYVFPVLRVDEVNNAESENGTKITFWDLDTGTMEYELVLKRWPSSKSYVFIGNWNQDFVKRRELKKGDEIGLHWDPYHHRFNFSIIRRRELKQKLIVKGYEPDSNRPISNAATGSEPDPYRLFSATMTGSEPDPNKPISVTMIGFEPDPDRPLSATVIGPEPNLDRPLSTIVAGLEPDPDRLLFATVIGLEPDPDRPLSTIVARFELDPDRH</sequence>
<dbReference type="SUPFAM" id="SSF101936">
    <property type="entry name" value="DNA-binding pseudobarrel domain"/>
    <property type="match status" value="1"/>
</dbReference>
<keyword evidence="4" id="KW-0804">Transcription</keyword>
<evidence type="ECO:0000256" key="3">
    <source>
        <dbReference type="ARBA" id="ARBA00023125"/>
    </source>
</evidence>
<dbReference type="AlphaFoldDB" id="A0AAD7P5Q3"/>
<evidence type="ECO:0000256" key="5">
    <source>
        <dbReference type="ARBA" id="ARBA00023242"/>
    </source>
</evidence>
<evidence type="ECO:0000256" key="4">
    <source>
        <dbReference type="ARBA" id="ARBA00023163"/>
    </source>
</evidence>
<dbReference type="Proteomes" id="UP001163823">
    <property type="component" value="Chromosome 14"/>
</dbReference>
<keyword evidence="3" id="KW-0238">DNA-binding</keyword>
<gene>
    <name evidence="6" type="ORF">O6P43_032851</name>
</gene>
<dbReference type="KEGG" id="qsa:O6P43_032851"/>
<evidence type="ECO:0000256" key="1">
    <source>
        <dbReference type="ARBA" id="ARBA00004123"/>
    </source>
</evidence>
<accession>A0AAD7P5Q3</accession>
<keyword evidence="5" id="KW-0539">Nucleus</keyword>
<reference evidence="6" key="1">
    <citation type="journal article" date="2023" name="Science">
        <title>Elucidation of the pathway for biosynthesis of saponin adjuvants from the soapbark tree.</title>
        <authorList>
            <person name="Reed J."/>
            <person name="Orme A."/>
            <person name="El-Demerdash A."/>
            <person name="Owen C."/>
            <person name="Martin L.B.B."/>
            <person name="Misra R.C."/>
            <person name="Kikuchi S."/>
            <person name="Rejzek M."/>
            <person name="Martin A.C."/>
            <person name="Harkess A."/>
            <person name="Leebens-Mack J."/>
            <person name="Louveau T."/>
            <person name="Stephenson M.J."/>
            <person name="Osbourn A."/>
        </authorList>
    </citation>
    <scope>NUCLEOTIDE SEQUENCE</scope>
    <source>
        <strain evidence="6">S10</strain>
    </source>
</reference>
<protein>
    <submittedName>
        <fullName evidence="6">B3 domain-containing protein</fullName>
    </submittedName>
</protein>
<keyword evidence="7" id="KW-1185">Reference proteome</keyword>
<dbReference type="Gene3D" id="2.40.330.10">
    <property type="entry name" value="DNA-binding pseudobarrel domain"/>
    <property type="match status" value="1"/>
</dbReference>
<dbReference type="EMBL" id="JARAOO010000014">
    <property type="protein sequence ID" value="KAJ7943273.1"/>
    <property type="molecule type" value="Genomic_DNA"/>
</dbReference>
<comment type="subcellular location">
    <subcellularLocation>
        <location evidence="1">Nucleus</location>
    </subcellularLocation>
</comment>
<dbReference type="PANTHER" id="PTHR34269:SF11">
    <property type="entry name" value="B3 DOMAIN PROTEIN"/>
    <property type="match status" value="1"/>
</dbReference>
<evidence type="ECO:0000313" key="6">
    <source>
        <dbReference type="EMBL" id="KAJ7943273.1"/>
    </source>
</evidence>
<dbReference type="PANTHER" id="PTHR34269">
    <property type="entry name" value="TRANSCRIPTION FACTOR B3-DOMAIN FAMILY-RELATED"/>
    <property type="match status" value="1"/>
</dbReference>
<dbReference type="CDD" id="cd10017">
    <property type="entry name" value="B3_DNA"/>
    <property type="match status" value="1"/>
</dbReference>
<dbReference type="InterPro" id="IPR003340">
    <property type="entry name" value="B3_DNA-bd"/>
</dbReference>
<dbReference type="InterPro" id="IPR015300">
    <property type="entry name" value="DNA-bd_pseudobarrel_sf"/>
</dbReference>
<organism evidence="6 7">
    <name type="scientific">Quillaja saponaria</name>
    <name type="common">Soap bark tree</name>
    <dbReference type="NCBI Taxonomy" id="32244"/>
    <lineage>
        <taxon>Eukaryota</taxon>
        <taxon>Viridiplantae</taxon>
        <taxon>Streptophyta</taxon>
        <taxon>Embryophyta</taxon>
        <taxon>Tracheophyta</taxon>
        <taxon>Spermatophyta</taxon>
        <taxon>Magnoliopsida</taxon>
        <taxon>eudicotyledons</taxon>
        <taxon>Gunneridae</taxon>
        <taxon>Pentapetalae</taxon>
        <taxon>rosids</taxon>
        <taxon>fabids</taxon>
        <taxon>Fabales</taxon>
        <taxon>Quillajaceae</taxon>
        <taxon>Quillaja</taxon>
    </lineage>
</organism>
<dbReference type="InterPro" id="IPR051442">
    <property type="entry name" value="B3_domain"/>
</dbReference>
<name>A0AAD7P5Q3_QUISA</name>
<proteinExistence type="predicted"/>
<keyword evidence="2" id="KW-0805">Transcription regulation</keyword>
<evidence type="ECO:0000313" key="7">
    <source>
        <dbReference type="Proteomes" id="UP001163823"/>
    </source>
</evidence>